<evidence type="ECO:0000313" key="6">
    <source>
        <dbReference type="EMBL" id="MBP1919185.1"/>
    </source>
</evidence>
<dbReference type="RefSeq" id="WP_209459393.1">
    <property type="nucleotide sequence ID" value="NZ_JAGGKC010000012.1"/>
</dbReference>
<proteinExistence type="predicted"/>
<evidence type="ECO:0000256" key="3">
    <source>
        <dbReference type="ARBA" id="ARBA00022801"/>
    </source>
</evidence>
<sequence length="438" mass="48891">MGFKAIRGDIVHAPSKESLEIHPDSYIVSDGKNIVGVFSEIPEAYGGIEIIDHEGCLVMPGFTDLHTHGPQYANLGLGLDMELLSWLEARTFPEEIRFSEIVYADRIYRQFVRDMVREGTLNAVVFGTVFLESTIRLMEILESSGIRAYAGKVNMDRNTVKGMTEDTRKSLADTEELIRRSKGNDRVRPILTPRFIPTCSDELLSGLGRLAEKYGIPVQSHLNETLSEIEWVKELYPDSSSYAGIYENFGLFCKTPTIMAHCIYNSEEELMMMKSGNFFAAHCPDSNSNLSSGIMPLRKFLDLGIKVGIGSDISGGDTLSIRQCIVSAIKCSKLRHAESDESILPVSMTEAFYIATRGGGEFFGKTGSFEKGFTFDCIVVDDRELHPAEMPGIDERLQKFVYCGSYRNIIARYVEGNPVDPEMVMEMDLPVKGKLDDK</sequence>
<comment type="cofactor">
    <cofactor evidence="1">
        <name>Zn(2+)</name>
        <dbReference type="ChEBI" id="CHEBI:29105"/>
    </cofactor>
</comment>
<dbReference type="Proteomes" id="UP001519271">
    <property type="component" value="Unassembled WGS sequence"/>
</dbReference>
<organism evidence="6 7">
    <name type="scientific">Youngiibacter multivorans</name>
    <dbReference type="NCBI Taxonomy" id="937251"/>
    <lineage>
        <taxon>Bacteria</taxon>
        <taxon>Bacillati</taxon>
        <taxon>Bacillota</taxon>
        <taxon>Clostridia</taxon>
        <taxon>Eubacteriales</taxon>
        <taxon>Clostridiaceae</taxon>
        <taxon>Youngiibacter</taxon>
    </lineage>
</organism>
<name>A0ABS4G3R1_9CLOT</name>
<dbReference type="SUPFAM" id="SSF51556">
    <property type="entry name" value="Metallo-dependent hydrolases"/>
    <property type="match status" value="1"/>
</dbReference>
<evidence type="ECO:0000256" key="1">
    <source>
        <dbReference type="ARBA" id="ARBA00001947"/>
    </source>
</evidence>
<dbReference type="PANTHER" id="PTHR11271">
    <property type="entry name" value="GUANINE DEAMINASE"/>
    <property type="match status" value="1"/>
</dbReference>
<feature type="domain" description="Amidohydrolase-related" evidence="5">
    <location>
        <begin position="57"/>
        <end position="419"/>
    </location>
</feature>
<dbReference type="Pfam" id="PF01979">
    <property type="entry name" value="Amidohydro_1"/>
    <property type="match status" value="1"/>
</dbReference>
<keyword evidence="3 6" id="KW-0378">Hydrolase</keyword>
<gene>
    <name evidence="6" type="ORF">J2Z34_001673</name>
</gene>
<dbReference type="GO" id="GO:0008892">
    <property type="term" value="F:guanine deaminase activity"/>
    <property type="evidence" value="ECO:0007669"/>
    <property type="project" value="UniProtKB-EC"/>
</dbReference>
<keyword evidence="7" id="KW-1185">Reference proteome</keyword>
<dbReference type="InterPro" id="IPR032466">
    <property type="entry name" value="Metal_Hydrolase"/>
</dbReference>
<evidence type="ECO:0000259" key="5">
    <source>
        <dbReference type="Pfam" id="PF01979"/>
    </source>
</evidence>
<dbReference type="Gene3D" id="2.30.40.10">
    <property type="entry name" value="Urease, subunit C, domain 1"/>
    <property type="match status" value="1"/>
</dbReference>
<dbReference type="InterPro" id="IPR051607">
    <property type="entry name" value="Metallo-dep_hydrolases"/>
</dbReference>
<evidence type="ECO:0000256" key="2">
    <source>
        <dbReference type="ARBA" id="ARBA00022723"/>
    </source>
</evidence>
<comment type="caution">
    <text evidence="6">The sequence shown here is derived from an EMBL/GenBank/DDBJ whole genome shotgun (WGS) entry which is preliminary data.</text>
</comment>
<dbReference type="Gene3D" id="3.20.20.140">
    <property type="entry name" value="Metal-dependent hydrolases"/>
    <property type="match status" value="1"/>
</dbReference>
<dbReference type="InterPro" id="IPR006680">
    <property type="entry name" value="Amidohydro-rel"/>
</dbReference>
<accession>A0ABS4G3R1</accession>
<dbReference type="InterPro" id="IPR011059">
    <property type="entry name" value="Metal-dep_hydrolase_composite"/>
</dbReference>
<evidence type="ECO:0000313" key="7">
    <source>
        <dbReference type="Proteomes" id="UP001519271"/>
    </source>
</evidence>
<keyword evidence="2" id="KW-0479">Metal-binding</keyword>
<dbReference type="SUPFAM" id="SSF51338">
    <property type="entry name" value="Composite domain of metallo-dependent hydrolases"/>
    <property type="match status" value="2"/>
</dbReference>
<evidence type="ECO:0000256" key="4">
    <source>
        <dbReference type="ARBA" id="ARBA00022833"/>
    </source>
</evidence>
<dbReference type="PANTHER" id="PTHR11271:SF6">
    <property type="entry name" value="GUANINE DEAMINASE"/>
    <property type="match status" value="1"/>
</dbReference>
<keyword evidence="4" id="KW-0862">Zinc</keyword>
<protein>
    <submittedName>
        <fullName evidence="6">Guanine deaminase</fullName>
        <ecNumber evidence="6">3.5.4.3</ecNumber>
    </submittedName>
</protein>
<dbReference type="EC" id="3.5.4.3" evidence="6"/>
<dbReference type="EMBL" id="JAGGKC010000012">
    <property type="protein sequence ID" value="MBP1919185.1"/>
    <property type="molecule type" value="Genomic_DNA"/>
</dbReference>
<reference evidence="6 7" key="1">
    <citation type="submission" date="2021-03" db="EMBL/GenBank/DDBJ databases">
        <title>Genomic Encyclopedia of Type Strains, Phase IV (KMG-IV): sequencing the most valuable type-strain genomes for metagenomic binning, comparative biology and taxonomic classification.</title>
        <authorList>
            <person name="Goeker M."/>
        </authorList>
    </citation>
    <scope>NUCLEOTIDE SEQUENCE [LARGE SCALE GENOMIC DNA]</scope>
    <source>
        <strain evidence="6 7">DSM 6139</strain>
    </source>
</reference>